<keyword evidence="1" id="KW-1133">Transmembrane helix</keyword>
<dbReference type="AlphaFoldDB" id="A0A382EHI9"/>
<evidence type="ECO:0000256" key="1">
    <source>
        <dbReference type="SAM" id="Phobius"/>
    </source>
</evidence>
<feature type="transmembrane region" description="Helical" evidence="1">
    <location>
        <begin position="17"/>
        <end position="38"/>
    </location>
</feature>
<protein>
    <submittedName>
        <fullName evidence="2">Uncharacterized protein</fullName>
    </submittedName>
</protein>
<evidence type="ECO:0000313" key="2">
    <source>
        <dbReference type="EMBL" id="SVB49945.1"/>
    </source>
</evidence>
<keyword evidence="1" id="KW-0472">Membrane</keyword>
<reference evidence="2" key="1">
    <citation type="submission" date="2018-05" db="EMBL/GenBank/DDBJ databases">
        <authorList>
            <person name="Lanie J.A."/>
            <person name="Ng W.-L."/>
            <person name="Kazmierczak K.M."/>
            <person name="Andrzejewski T.M."/>
            <person name="Davidsen T.M."/>
            <person name="Wayne K.J."/>
            <person name="Tettelin H."/>
            <person name="Glass J.I."/>
            <person name="Rusch D."/>
            <person name="Podicherti R."/>
            <person name="Tsui H.-C.T."/>
            <person name="Winkler M.E."/>
        </authorList>
    </citation>
    <scope>NUCLEOTIDE SEQUENCE</scope>
</reference>
<proteinExistence type="predicted"/>
<organism evidence="2">
    <name type="scientific">marine metagenome</name>
    <dbReference type="NCBI Taxonomy" id="408172"/>
    <lineage>
        <taxon>unclassified sequences</taxon>
        <taxon>metagenomes</taxon>
        <taxon>ecological metagenomes</taxon>
    </lineage>
</organism>
<accession>A0A382EHI9</accession>
<dbReference type="EMBL" id="UINC01044454">
    <property type="protein sequence ID" value="SVB49945.1"/>
    <property type="molecule type" value="Genomic_DNA"/>
</dbReference>
<sequence>MPLVFIEQLEMDDNWDWFINLSGVISICCCFFLMWIVLLSDQVQRDPFASGTDLIPQPSNGVTQETKESIKALRAMLYNLNESADGSRNVI</sequence>
<feature type="non-terminal residue" evidence="2">
    <location>
        <position position="91"/>
    </location>
</feature>
<name>A0A382EHI9_9ZZZZ</name>
<keyword evidence="1" id="KW-0812">Transmembrane</keyword>
<gene>
    <name evidence="2" type="ORF">METZ01_LOCUS202799</name>
</gene>